<comment type="caution">
    <text evidence="7">The sequence shown here is derived from an EMBL/GenBank/DDBJ whole genome shotgun (WGS) entry which is preliminary data.</text>
</comment>
<evidence type="ECO:0000259" key="6">
    <source>
        <dbReference type="PROSITE" id="PS51168"/>
    </source>
</evidence>
<evidence type="ECO:0000313" key="8">
    <source>
        <dbReference type="Proteomes" id="UP000838748"/>
    </source>
</evidence>
<feature type="signal peptide" evidence="5">
    <location>
        <begin position="1"/>
        <end position="20"/>
    </location>
</feature>
<dbReference type="PANTHER" id="PTHR38041">
    <property type="entry name" value="CHORISMATE MUTASE"/>
    <property type="match status" value="1"/>
</dbReference>
<dbReference type="InterPro" id="IPR008240">
    <property type="entry name" value="Chorismate_mutase_periplasmic"/>
</dbReference>
<proteinExistence type="predicted"/>
<keyword evidence="8" id="KW-1185">Reference proteome</keyword>
<dbReference type="InterPro" id="IPR051331">
    <property type="entry name" value="Chorismate_mutase-related"/>
</dbReference>
<dbReference type="EMBL" id="CAKLDM010000001">
    <property type="protein sequence ID" value="CAH0536977.1"/>
    <property type="molecule type" value="Genomic_DNA"/>
</dbReference>
<dbReference type="PROSITE" id="PS51168">
    <property type="entry name" value="CHORISMATE_MUT_2"/>
    <property type="match status" value="1"/>
</dbReference>
<feature type="domain" description="Chorismate mutase" evidence="6">
    <location>
        <begin position="1"/>
        <end position="98"/>
    </location>
</feature>
<comment type="pathway">
    <text evidence="1">Metabolic intermediate biosynthesis; prephenate biosynthesis; prephenate from chorismate: step 1/1.</text>
</comment>
<evidence type="ECO:0000313" key="7">
    <source>
        <dbReference type="EMBL" id="CAH0536977.1"/>
    </source>
</evidence>
<dbReference type="SMART" id="SM00830">
    <property type="entry name" value="CM_2"/>
    <property type="match status" value="1"/>
</dbReference>
<evidence type="ECO:0000256" key="2">
    <source>
        <dbReference type="ARBA" id="ARBA00012404"/>
    </source>
</evidence>
<dbReference type="EC" id="5.4.99.5" evidence="2"/>
<keyword evidence="4 7" id="KW-0413">Isomerase</keyword>
<dbReference type="NCBIfam" id="TIGR01806">
    <property type="entry name" value="CM_mono2"/>
    <property type="match status" value="1"/>
</dbReference>
<dbReference type="SUPFAM" id="SSF48600">
    <property type="entry name" value="Chorismate mutase II"/>
    <property type="match status" value="1"/>
</dbReference>
<dbReference type="GO" id="GO:0004106">
    <property type="term" value="F:chorismate mutase activity"/>
    <property type="evidence" value="ECO:0007669"/>
    <property type="project" value="UniProtKB-EC"/>
</dbReference>
<dbReference type="InterPro" id="IPR036263">
    <property type="entry name" value="Chorismate_II_sf"/>
</dbReference>
<evidence type="ECO:0000256" key="1">
    <source>
        <dbReference type="ARBA" id="ARBA00004817"/>
    </source>
</evidence>
<sequence>MKLKTLITLILIFLAPAVFAQGTDTLLFSNINNRLGYMKDVALYKAQHHKQIEDIAREAVVIEKAQAQAKKLGLNPSSVKPFFVAQISAAKAIQYRYRADWLSSPNKLNAKPLNLKTQVRPALITLGNTILAEMKDHLEKFGPFNPSERAKFIRHITVANLTIADKDMLYDGLMKVRLAKK</sequence>
<name>A0ABN8DZ28_9VIBR</name>
<gene>
    <name evidence="7" type="primary">pheA2</name>
    <name evidence="7" type="ORF">VMF7928_00845</name>
</gene>
<evidence type="ECO:0000256" key="4">
    <source>
        <dbReference type="ARBA" id="ARBA00023235"/>
    </source>
</evidence>
<dbReference type="InterPro" id="IPR036979">
    <property type="entry name" value="CM_dom_sf"/>
</dbReference>
<evidence type="ECO:0000256" key="3">
    <source>
        <dbReference type="ARBA" id="ARBA00022729"/>
    </source>
</evidence>
<dbReference type="Proteomes" id="UP000838748">
    <property type="component" value="Unassembled WGS sequence"/>
</dbReference>
<evidence type="ECO:0000256" key="5">
    <source>
        <dbReference type="SAM" id="SignalP"/>
    </source>
</evidence>
<organism evidence="7 8">
    <name type="scientific">Vibrio marisflavi CECT 7928</name>
    <dbReference type="NCBI Taxonomy" id="634439"/>
    <lineage>
        <taxon>Bacteria</taxon>
        <taxon>Pseudomonadati</taxon>
        <taxon>Pseudomonadota</taxon>
        <taxon>Gammaproteobacteria</taxon>
        <taxon>Vibrionales</taxon>
        <taxon>Vibrionaceae</taxon>
        <taxon>Vibrio</taxon>
    </lineage>
</organism>
<reference evidence="7" key="1">
    <citation type="submission" date="2021-11" db="EMBL/GenBank/DDBJ databases">
        <authorList>
            <person name="Rodrigo-Torres L."/>
            <person name="Arahal R. D."/>
            <person name="Lucena T."/>
        </authorList>
    </citation>
    <scope>NUCLEOTIDE SEQUENCE</scope>
    <source>
        <strain evidence="7">CECT 7928</strain>
    </source>
</reference>
<feature type="chain" id="PRO_5046569577" description="chorismate mutase" evidence="5">
    <location>
        <begin position="21"/>
        <end position="181"/>
    </location>
</feature>
<dbReference type="NCBIfam" id="NF005965">
    <property type="entry name" value="PRK08055.1"/>
    <property type="match status" value="1"/>
</dbReference>
<dbReference type="RefSeq" id="WP_237360223.1">
    <property type="nucleotide sequence ID" value="NZ_CAKLDM010000001.1"/>
</dbReference>
<accession>A0ABN8DZ28</accession>
<dbReference type="InterPro" id="IPR002701">
    <property type="entry name" value="CM_II_prokaryot"/>
</dbReference>
<keyword evidence="3 5" id="KW-0732">Signal</keyword>
<dbReference type="Pfam" id="PF01817">
    <property type="entry name" value="CM_2"/>
    <property type="match status" value="1"/>
</dbReference>
<dbReference type="PANTHER" id="PTHR38041:SF2">
    <property type="entry name" value="SECRETED CHORISMATE MUTASE"/>
    <property type="match status" value="1"/>
</dbReference>
<protein>
    <recommendedName>
        <fullName evidence="2">chorismate mutase</fullName>
        <ecNumber evidence="2">5.4.99.5</ecNumber>
    </recommendedName>
</protein>
<dbReference type="Gene3D" id="1.20.59.10">
    <property type="entry name" value="Chorismate mutase"/>
    <property type="match status" value="1"/>
</dbReference>